<dbReference type="PANTHER" id="PTHR43861">
    <property type="entry name" value="TRANS-ACONITATE 2-METHYLTRANSFERASE-RELATED"/>
    <property type="match status" value="1"/>
</dbReference>
<dbReference type="InterPro" id="IPR013216">
    <property type="entry name" value="Methyltransf_11"/>
</dbReference>
<keyword evidence="3" id="KW-1185">Reference proteome</keyword>
<dbReference type="SUPFAM" id="SSF53335">
    <property type="entry name" value="S-adenosyl-L-methionine-dependent methyltransferases"/>
    <property type="match status" value="1"/>
</dbReference>
<dbReference type="Gene3D" id="3.40.50.150">
    <property type="entry name" value="Vaccinia Virus protein VP39"/>
    <property type="match status" value="1"/>
</dbReference>
<keyword evidence="2" id="KW-0808">Transferase</keyword>
<comment type="caution">
    <text evidence="2">The sequence shown here is derived from an EMBL/GenBank/DDBJ whole genome shotgun (WGS) entry which is preliminary data.</text>
</comment>
<keyword evidence="2" id="KW-0489">Methyltransferase</keyword>
<feature type="domain" description="Methyltransferase type 11" evidence="1">
    <location>
        <begin position="45"/>
        <end position="138"/>
    </location>
</feature>
<organism evidence="2 3">
    <name type="scientific">Pseudocalidococcus azoricus BACA0444</name>
    <dbReference type="NCBI Taxonomy" id="2918990"/>
    <lineage>
        <taxon>Bacteria</taxon>
        <taxon>Bacillati</taxon>
        <taxon>Cyanobacteriota</taxon>
        <taxon>Cyanophyceae</taxon>
        <taxon>Acaryochloridales</taxon>
        <taxon>Thermosynechococcaceae</taxon>
        <taxon>Pseudocalidococcus</taxon>
        <taxon>Pseudocalidococcus azoricus</taxon>
    </lineage>
</organism>
<dbReference type="EC" id="2.1.-.-" evidence="2"/>
<sequence length="245" mass="27443">MLMNSFWGKQILALIREGNYAHPGEEEAIELMFATIPSNPDRKMLDVGCGRGGTAHYLQSHGWGNVTGLDLDADSIQYAQEHYPGCKFFTANVLNAPNTLPTTYDLLYLFNSFYAFEDQAQALDALHQVAHPGSTLLIFDYIDLGTYHQAPITQANKPFIPHPIVLAEITSLLGTQWQLTRIQDLSAQYQQWYQHFMAQAHSKRLDIIELAGVQAWETVSQVYGELLESIRRGELGGAIITTQAQ</sequence>
<evidence type="ECO:0000259" key="1">
    <source>
        <dbReference type="Pfam" id="PF08241"/>
    </source>
</evidence>
<dbReference type="InterPro" id="IPR029063">
    <property type="entry name" value="SAM-dependent_MTases_sf"/>
</dbReference>
<dbReference type="GO" id="GO:0032259">
    <property type="term" value="P:methylation"/>
    <property type="evidence" value="ECO:0007669"/>
    <property type="project" value="UniProtKB-KW"/>
</dbReference>
<reference evidence="3" key="1">
    <citation type="submission" date="2023-07" db="EMBL/GenBank/DDBJ databases">
        <authorList>
            <person name="Luz R."/>
            <person name="Cordeiro R."/>
            <person name="Fonseca A."/>
            <person name="Goncalves V."/>
        </authorList>
    </citation>
    <scope>NUCLEOTIDE SEQUENCE [LARGE SCALE GENOMIC DNA]</scope>
    <source>
        <strain evidence="3">BACA0444</strain>
    </source>
</reference>
<dbReference type="Pfam" id="PF08241">
    <property type="entry name" value="Methyltransf_11"/>
    <property type="match status" value="1"/>
</dbReference>
<evidence type="ECO:0000313" key="3">
    <source>
        <dbReference type="Proteomes" id="UP001268256"/>
    </source>
</evidence>
<dbReference type="GO" id="GO:0008757">
    <property type="term" value="F:S-adenosylmethionine-dependent methyltransferase activity"/>
    <property type="evidence" value="ECO:0007669"/>
    <property type="project" value="InterPro"/>
</dbReference>
<dbReference type="EMBL" id="JAVMIP010000009">
    <property type="protein sequence ID" value="MDS3861163.1"/>
    <property type="molecule type" value="Genomic_DNA"/>
</dbReference>
<gene>
    <name evidence="2" type="ORF">RIF25_10130</name>
</gene>
<dbReference type="AlphaFoldDB" id="A0AAE4JXK4"/>
<evidence type="ECO:0000313" key="2">
    <source>
        <dbReference type="EMBL" id="MDS3861163.1"/>
    </source>
</evidence>
<dbReference type="PANTHER" id="PTHR43861:SF1">
    <property type="entry name" value="TRANS-ACONITATE 2-METHYLTRANSFERASE"/>
    <property type="match status" value="1"/>
</dbReference>
<protein>
    <submittedName>
        <fullName evidence="2">Class I SAM-dependent methyltransferase</fullName>
        <ecNumber evidence="2">2.1.-.-</ecNumber>
    </submittedName>
</protein>
<name>A0AAE4JXK4_9CYAN</name>
<dbReference type="CDD" id="cd02440">
    <property type="entry name" value="AdoMet_MTases"/>
    <property type="match status" value="1"/>
</dbReference>
<dbReference type="RefSeq" id="WP_322878412.1">
    <property type="nucleotide sequence ID" value="NZ_JAVMIP010000009.1"/>
</dbReference>
<dbReference type="Proteomes" id="UP001268256">
    <property type="component" value="Unassembled WGS sequence"/>
</dbReference>
<proteinExistence type="predicted"/>
<accession>A0AAE4JXK4</accession>